<evidence type="ECO:0000256" key="1">
    <source>
        <dbReference type="SAM" id="Phobius"/>
    </source>
</evidence>
<reference evidence="2" key="1">
    <citation type="submission" date="2016-05" db="EMBL/GenBank/DDBJ databases">
        <authorList>
            <person name="Lavstsen T."/>
            <person name="Jespersen J.S."/>
        </authorList>
    </citation>
    <scope>NUCLEOTIDE SEQUENCE</scope>
    <source>
        <tissue evidence="2">Brain</tissue>
    </source>
</reference>
<accession>A0A1A8IMR0</accession>
<protein>
    <submittedName>
        <fullName evidence="2">Uncharacterized protein</fullName>
    </submittedName>
</protein>
<name>A0A1A8IMR0_NOTKU</name>
<reference evidence="2" key="2">
    <citation type="submission" date="2016-06" db="EMBL/GenBank/DDBJ databases">
        <title>The genome of a short-lived fish provides insights into sex chromosome evolution and the genetic control of aging.</title>
        <authorList>
            <person name="Reichwald K."/>
            <person name="Felder M."/>
            <person name="Petzold A."/>
            <person name="Koch P."/>
            <person name="Groth M."/>
            <person name="Platzer M."/>
        </authorList>
    </citation>
    <scope>NUCLEOTIDE SEQUENCE</scope>
    <source>
        <tissue evidence="2">Brain</tissue>
    </source>
</reference>
<feature type="non-terminal residue" evidence="2">
    <location>
        <position position="97"/>
    </location>
</feature>
<feature type="non-terminal residue" evidence="2">
    <location>
        <position position="1"/>
    </location>
</feature>
<gene>
    <name evidence="2" type="primary">Nfu_g_1_009133</name>
</gene>
<sequence length="97" mass="11543">GNINSLILIHLLNEGLFWFVYIVIFNRHWFKCKIIKQKLNSSHFLKITELHQVDRYKGLNTSMTWSNMVFSTNTRILKKTIFLFTAKQEMVSNYGTK</sequence>
<keyword evidence="1" id="KW-1133">Transmembrane helix</keyword>
<feature type="transmembrane region" description="Helical" evidence="1">
    <location>
        <begin position="6"/>
        <end position="26"/>
    </location>
</feature>
<organism evidence="2">
    <name type="scientific">Nothobranchius kuhntae</name>
    <name type="common">Beira killifish</name>
    <dbReference type="NCBI Taxonomy" id="321403"/>
    <lineage>
        <taxon>Eukaryota</taxon>
        <taxon>Metazoa</taxon>
        <taxon>Chordata</taxon>
        <taxon>Craniata</taxon>
        <taxon>Vertebrata</taxon>
        <taxon>Euteleostomi</taxon>
        <taxon>Actinopterygii</taxon>
        <taxon>Neopterygii</taxon>
        <taxon>Teleostei</taxon>
        <taxon>Neoteleostei</taxon>
        <taxon>Acanthomorphata</taxon>
        <taxon>Ovalentaria</taxon>
        <taxon>Atherinomorphae</taxon>
        <taxon>Cyprinodontiformes</taxon>
        <taxon>Nothobranchiidae</taxon>
        <taxon>Nothobranchius</taxon>
    </lineage>
</organism>
<keyword evidence="1" id="KW-0812">Transmembrane</keyword>
<evidence type="ECO:0000313" key="2">
    <source>
        <dbReference type="EMBL" id="SBQ97820.1"/>
    </source>
</evidence>
<dbReference type="EMBL" id="HAED01011478">
    <property type="protein sequence ID" value="SBQ97820.1"/>
    <property type="molecule type" value="Transcribed_RNA"/>
</dbReference>
<proteinExistence type="predicted"/>
<keyword evidence="1" id="KW-0472">Membrane</keyword>
<dbReference type="AlphaFoldDB" id="A0A1A8IMR0"/>